<proteinExistence type="predicted"/>
<organism evidence="1 2">
    <name type="scientific">Panagrolaimus sp. ES5</name>
    <dbReference type="NCBI Taxonomy" id="591445"/>
    <lineage>
        <taxon>Eukaryota</taxon>
        <taxon>Metazoa</taxon>
        <taxon>Ecdysozoa</taxon>
        <taxon>Nematoda</taxon>
        <taxon>Chromadorea</taxon>
        <taxon>Rhabditida</taxon>
        <taxon>Tylenchina</taxon>
        <taxon>Panagrolaimomorpha</taxon>
        <taxon>Panagrolaimoidea</taxon>
        <taxon>Panagrolaimidae</taxon>
        <taxon>Panagrolaimus</taxon>
    </lineage>
</organism>
<protein>
    <submittedName>
        <fullName evidence="2">DNA-directed DNA polymerase</fullName>
    </submittedName>
</protein>
<accession>A0AC34F4R3</accession>
<dbReference type="Proteomes" id="UP000887579">
    <property type="component" value="Unplaced"/>
</dbReference>
<evidence type="ECO:0000313" key="1">
    <source>
        <dbReference type="Proteomes" id="UP000887579"/>
    </source>
</evidence>
<sequence length="324" mass="37448">MEIYEVNHYERWSTPGGKDDLFGKYVNTFIALKCQASGYPCPEDEREAYVADYMAKENVKLNPADIEFNPGKRAVAKLMANSLWGKLAQRSNLSEVKITKTVADFHKVMNDPEHEILDFCHINEHTDRIVIRKKEEFQTSSKATCVPVACFVTAHARLKLYSYLEQVKAEHRIYCDTDSLIYIHKFGTIPVKEGIFLGQMGREYLEYRIIEIIVAGPKNYALLMVDKDGNIKVVIKIRGFPLTYSASQLLTFEKMKEKIFQQFRYPSSKPDPINVDYINIKRNKEAELKNVPMVKQWIPVMKKGPVKKDFIVEPWGYIAKVTFL</sequence>
<evidence type="ECO:0000313" key="2">
    <source>
        <dbReference type="WBParaSite" id="ES5_v2.g12096.t1"/>
    </source>
</evidence>
<name>A0AC34F4R3_9BILA</name>
<dbReference type="WBParaSite" id="ES5_v2.g12096.t1">
    <property type="protein sequence ID" value="ES5_v2.g12096.t1"/>
    <property type="gene ID" value="ES5_v2.g12096"/>
</dbReference>
<reference evidence="2" key="1">
    <citation type="submission" date="2022-11" db="UniProtKB">
        <authorList>
            <consortium name="WormBaseParasite"/>
        </authorList>
    </citation>
    <scope>IDENTIFICATION</scope>
</reference>